<dbReference type="InParanoid" id="A0A482WTI9"/>
<dbReference type="EMBL" id="QKKF02026138">
    <property type="protein sequence ID" value="RZF36606.1"/>
    <property type="molecule type" value="Genomic_DNA"/>
</dbReference>
<dbReference type="AlphaFoldDB" id="A0A482WTI9"/>
<name>A0A482WTI9_LAOST</name>
<gene>
    <name evidence="1" type="ORF">LSTR_LSTR007309</name>
</gene>
<evidence type="ECO:0000313" key="2">
    <source>
        <dbReference type="Proteomes" id="UP000291343"/>
    </source>
</evidence>
<keyword evidence="2" id="KW-1185">Reference proteome</keyword>
<proteinExistence type="predicted"/>
<protein>
    <submittedName>
        <fullName evidence="1">Uncharacterized protein</fullName>
    </submittedName>
</protein>
<evidence type="ECO:0000313" key="1">
    <source>
        <dbReference type="EMBL" id="RZF36606.1"/>
    </source>
</evidence>
<reference evidence="1 2" key="1">
    <citation type="journal article" date="2017" name="Gigascience">
        <title>Genome sequence of the small brown planthopper, Laodelphax striatellus.</title>
        <authorList>
            <person name="Zhu J."/>
            <person name="Jiang F."/>
            <person name="Wang X."/>
            <person name="Yang P."/>
            <person name="Bao Y."/>
            <person name="Zhao W."/>
            <person name="Wang W."/>
            <person name="Lu H."/>
            <person name="Wang Q."/>
            <person name="Cui N."/>
            <person name="Li J."/>
            <person name="Chen X."/>
            <person name="Luo L."/>
            <person name="Yu J."/>
            <person name="Kang L."/>
            <person name="Cui F."/>
        </authorList>
    </citation>
    <scope>NUCLEOTIDE SEQUENCE [LARGE SCALE GENOMIC DNA]</scope>
    <source>
        <strain evidence="1">Lst14</strain>
    </source>
</reference>
<comment type="caution">
    <text evidence="1">The sequence shown here is derived from an EMBL/GenBank/DDBJ whole genome shotgun (WGS) entry which is preliminary data.</text>
</comment>
<sequence length="78" mass="9359">MLQISFVQFFRYLDSRIMGIRTVLFILLIICALMSLCASRYVPVDQEQEHYMKEPRAYVLHDMSLLTRNWTMTNRNII</sequence>
<accession>A0A482WTI9</accession>
<organism evidence="1 2">
    <name type="scientific">Laodelphax striatellus</name>
    <name type="common">Small brown planthopper</name>
    <name type="synonym">Delphax striatella</name>
    <dbReference type="NCBI Taxonomy" id="195883"/>
    <lineage>
        <taxon>Eukaryota</taxon>
        <taxon>Metazoa</taxon>
        <taxon>Ecdysozoa</taxon>
        <taxon>Arthropoda</taxon>
        <taxon>Hexapoda</taxon>
        <taxon>Insecta</taxon>
        <taxon>Pterygota</taxon>
        <taxon>Neoptera</taxon>
        <taxon>Paraneoptera</taxon>
        <taxon>Hemiptera</taxon>
        <taxon>Auchenorrhyncha</taxon>
        <taxon>Fulgoroidea</taxon>
        <taxon>Delphacidae</taxon>
        <taxon>Criomorphinae</taxon>
        <taxon>Laodelphax</taxon>
    </lineage>
</organism>
<dbReference type="Proteomes" id="UP000291343">
    <property type="component" value="Unassembled WGS sequence"/>
</dbReference>